<evidence type="ECO:0000256" key="2">
    <source>
        <dbReference type="ARBA" id="ARBA00022692"/>
    </source>
</evidence>
<comment type="caution">
    <text evidence="7">The sequence shown here is derived from an EMBL/GenBank/DDBJ whole genome shotgun (WGS) entry which is preliminary data.</text>
</comment>
<dbReference type="InterPro" id="IPR036259">
    <property type="entry name" value="MFS_trans_sf"/>
</dbReference>
<dbReference type="PANTHER" id="PTHR11662:SF399">
    <property type="entry name" value="FI19708P1-RELATED"/>
    <property type="match status" value="1"/>
</dbReference>
<evidence type="ECO:0000256" key="5">
    <source>
        <dbReference type="SAM" id="Phobius"/>
    </source>
</evidence>
<feature type="domain" description="Major facilitator superfamily (MFS) profile" evidence="6">
    <location>
        <begin position="1"/>
        <end position="164"/>
    </location>
</feature>
<evidence type="ECO:0000259" key="6">
    <source>
        <dbReference type="PROSITE" id="PS50850"/>
    </source>
</evidence>
<evidence type="ECO:0000256" key="1">
    <source>
        <dbReference type="ARBA" id="ARBA00004141"/>
    </source>
</evidence>
<evidence type="ECO:0000313" key="8">
    <source>
        <dbReference type="Proteomes" id="UP001189429"/>
    </source>
</evidence>
<dbReference type="InterPro" id="IPR011701">
    <property type="entry name" value="MFS"/>
</dbReference>
<evidence type="ECO:0000256" key="4">
    <source>
        <dbReference type="ARBA" id="ARBA00023136"/>
    </source>
</evidence>
<dbReference type="SUPFAM" id="SSF103473">
    <property type="entry name" value="MFS general substrate transporter"/>
    <property type="match status" value="1"/>
</dbReference>
<keyword evidence="8" id="KW-1185">Reference proteome</keyword>
<sequence length="164" mass="17511">MRARDLQVCLVCLSRLFGQSCRLSLGGLMPMVAEELDLGPVQCASLLSAFPLGYMLMQVPGGTAADVFGARVVMAAVMVSTAGGTVLFAQLASFPAMWLAVFGMGLMQGPLFPVTGVVLSRWVPGSARSAPGPPRRRSLGTRSGPWWRCSWCPRPRRSWAGGRP</sequence>
<evidence type="ECO:0000256" key="3">
    <source>
        <dbReference type="ARBA" id="ARBA00022989"/>
    </source>
</evidence>
<feature type="transmembrane region" description="Helical" evidence="5">
    <location>
        <begin position="97"/>
        <end position="119"/>
    </location>
</feature>
<dbReference type="InterPro" id="IPR020846">
    <property type="entry name" value="MFS_dom"/>
</dbReference>
<dbReference type="Gene3D" id="1.20.1250.20">
    <property type="entry name" value="MFS general substrate transporter like domains"/>
    <property type="match status" value="1"/>
</dbReference>
<dbReference type="InterPro" id="IPR050382">
    <property type="entry name" value="MFS_Na/Anion_cotransporter"/>
</dbReference>
<keyword evidence="3 5" id="KW-1133">Transmembrane helix</keyword>
<dbReference type="PROSITE" id="PS50850">
    <property type="entry name" value="MFS"/>
    <property type="match status" value="1"/>
</dbReference>
<protein>
    <recommendedName>
        <fullName evidence="6">Major facilitator superfamily (MFS) profile domain-containing protein</fullName>
    </recommendedName>
</protein>
<dbReference type="PANTHER" id="PTHR11662">
    <property type="entry name" value="SOLUTE CARRIER FAMILY 17"/>
    <property type="match status" value="1"/>
</dbReference>
<dbReference type="Proteomes" id="UP001189429">
    <property type="component" value="Unassembled WGS sequence"/>
</dbReference>
<proteinExistence type="predicted"/>
<name>A0ABN9XRE4_9DINO</name>
<gene>
    <name evidence="7" type="ORF">PCOR1329_LOCUS78996</name>
</gene>
<dbReference type="EMBL" id="CAUYUJ010021059">
    <property type="protein sequence ID" value="CAK0902359.1"/>
    <property type="molecule type" value="Genomic_DNA"/>
</dbReference>
<comment type="subcellular location">
    <subcellularLocation>
        <location evidence="1">Membrane</location>
        <topology evidence="1">Multi-pass membrane protein</topology>
    </subcellularLocation>
</comment>
<keyword evidence="2 5" id="KW-0812">Transmembrane</keyword>
<accession>A0ABN9XRE4</accession>
<dbReference type="Pfam" id="PF07690">
    <property type="entry name" value="MFS_1"/>
    <property type="match status" value="1"/>
</dbReference>
<reference evidence="7" key="1">
    <citation type="submission" date="2023-10" db="EMBL/GenBank/DDBJ databases">
        <authorList>
            <person name="Chen Y."/>
            <person name="Shah S."/>
            <person name="Dougan E. K."/>
            <person name="Thang M."/>
            <person name="Chan C."/>
        </authorList>
    </citation>
    <scope>NUCLEOTIDE SEQUENCE [LARGE SCALE GENOMIC DNA]</scope>
</reference>
<evidence type="ECO:0000313" key="7">
    <source>
        <dbReference type="EMBL" id="CAK0902359.1"/>
    </source>
</evidence>
<organism evidence="7 8">
    <name type="scientific">Prorocentrum cordatum</name>
    <dbReference type="NCBI Taxonomy" id="2364126"/>
    <lineage>
        <taxon>Eukaryota</taxon>
        <taxon>Sar</taxon>
        <taxon>Alveolata</taxon>
        <taxon>Dinophyceae</taxon>
        <taxon>Prorocentrales</taxon>
        <taxon>Prorocentraceae</taxon>
        <taxon>Prorocentrum</taxon>
    </lineage>
</organism>
<keyword evidence="4 5" id="KW-0472">Membrane</keyword>
<feature type="transmembrane region" description="Helical" evidence="5">
    <location>
        <begin position="68"/>
        <end position="91"/>
    </location>
</feature>